<evidence type="ECO:0000313" key="3">
    <source>
        <dbReference type="Proteomes" id="UP000663829"/>
    </source>
</evidence>
<evidence type="ECO:0000313" key="1">
    <source>
        <dbReference type="EMBL" id="CAF1576086.1"/>
    </source>
</evidence>
<name>A0A815YWE3_9BILA</name>
<dbReference type="EMBL" id="CAJNOQ010030680">
    <property type="protein sequence ID" value="CAF1576086.1"/>
    <property type="molecule type" value="Genomic_DNA"/>
</dbReference>
<organism evidence="1 3">
    <name type="scientific">Didymodactylos carnosus</name>
    <dbReference type="NCBI Taxonomy" id="1234261"/>
    <lineage>
        <taxon>Eukaryota</taxon>
        <taxon>Metazoa</taxon>
        <taxon>Spiralia</taxon>
        <taxon>Gnathifera</taxon>
        <taxon>Rotifera</taxon>
        <taxon>Eurotatoria</taxon>
        <taxon>Bdelloidea</taxon>
        <taxon>Philodinida</taxon>
        <taxon>Philodinidae</taxon>
        <taxon>Didymodactylos</taxon>
    </lineage>
</organism>
<evidence type="ECO:0000313" key="2">
    <source>
        <dbReference type="EMBL" id="CAF4441225.1"/>
    </source>
</evidence>
<keyword evidence="3" id="KW-1185">Reference proteome</keyword>
<protein>
    <submittedName>
        <fullName evidence="1">Uncharacterized protein</fullName>
    </submittedName>
</protein>
<dbReference type="EMBL" id="CAJOBC010096575">
    <property type="protein sequence ID" value="CAF4441225.1"/>
    <property type="molecule type" value="Genomic_DNA"/>
</dbReference>
<dbReference type="OrthoDB" id="10446247at2759"/>
<proteinExistence type="predicted"/>
<dbReference type="Proteomes" id="UP000681722">
    <property type="component" value="Unassembled WGS sequence"/>
</dbReference>
<dbReference type="Proteomes" id="UP000663829">
    <property type="component" value="Unassembled WGS sequence"/>
</dbReference>
<gene>
    <name evidence="1" type="ORF">GPM918_LOCUS40737</name>
    <name evidence="2" type="ORF">SRO942_LOCUS41717</name>
</gene>
<accession>A0A815YWE3</accession>
<sequence length="169" mass="19618">MIDNPFINVEPLAETQWSYVIATLVPLLYELFIVKDYRCDEFDALVSAKHNDDITRYTQILLYLDCWYQSISAYYVASVIRARARHATTLAPVKGIESSFCLSLRKHSWIPVASGQLFKPTDVYFLPLKNPFYRYVPHLDRSISSRHTNFINLLIFKQEIASMTIYGIP</sequence>
<dbReference type="AlphaFoldDB" id="A0A815YWE3"/>
<reference evidence="1" key="1">
    <citation type="submission" date="2021-02" db="EMBL/GenBank/DDBJ databases">
        <authorList>
            <person name="Nowell W R."/>
        </authorList>
    </citation>
    <scope>NUCLEOTIDE SEQUENCE</scope>
</reference>
<comment type="caution">
    <text evidence="1">The sequence shown here is derived from an EMBL/GenBank/DDBJ whole genome shotgun (WGS) entry which is preliminary data.</text>
</comment>